<dbReference type="AlphaFoldDB" id="A0A5D2V328"/>
<protein>
    <submittedName>
        <fullName evidence="2">Uncharacterized protein</fullName>
    </submittedName>
</protein>
<gene>
    <name evidence="2" type="ORF">E1A91_D05G315100v1</name>
</gene>
<feature type="transmembrane region" description="Helical" evidence="1">
    <location>
        <begin position="40"/>
        <end position="59"/>
    </location>
</feature>
<accession>A0A5D2V328</accession>
<dbReference type="EMBL" id="CM017653">
    <property type="protein sequence ID" value="TYI83757.1"/>
    <property type="molecule type" value="Genomic_DNA"/>
</dbReference>
<dbReference type="PANTHER" id="PTHR48479">
    <property type="entry name" value="NAD(P)H-QUINONE OXIDOREDUCTASE SUBUNIT 6, CHLOROPLASTIC"/>
    <property type="match status" value="1"/>
</dbReference>
<evidence type="ECO:0000313" key="3">
    <source>
        <dbReference type="Proteomes" id="UP000323597"/>
    </source>
</evidence>
<reference evidence="2 3" key="1">
    <citation type="submission" date="2019-07" db="EMBL/GenBank/DDBJ databases">
        <title>WGS assembly of Gossypium mustelinum.</title>
        <authorList>
            <person name="Chen Z.J."/>
            <person name="Sreedasyam A."/>
            <person name="Ando A."/>
            <person name="Song Q."/>
            <person name="De L."/>
            <person name="Hulse-Kemp A."/>
            <person name="Ding M."/>
            <person name="Ye W."/>
            <person name="Kirkbride R."/>
            <person name="Jenkins J."/>
            <person name="Plott C."/>
            <person name="Lovell J."/>
            <person name="Lin Y.-M."/>
            <person name="Vaughn R."/>
            <person name="Liu B."/>
            <person name="Li W."/>
            <person name="Simpson S."/>
            <person name="Scheffler B."/>
            <person name="Saski C."/>
            <person name="Grover C."/>
            <person name="Hu G."/>
            <person name="Conover J."/>
            <person name="Carlson J."/>
            <person name="Shu S."/>
            <person name="Boston L."/>
            <person name="Williams M."/>
            <person name="Peterson D."/>
            <person name="Mcgee K."/>
            <person name="Jones D."/>
            <person name="Wendel J."/>
            <person name="Stelly D."/>
            <person name="Grimwood J."/>
            <person name="Schmutz J."/>
        </authorList>
    </citation>
    <scope>NUCLEOTIDE SEQUENCE [LARGE SCALE GENOMIC DNA]</scope>
    <source>
        <strain evidence="2">1408120.09</strain>
    </source>
</reference>
<keyword evidence="1" id="KW-1133">Transmembrane helix</keyword>
<dbReference type="InterPro" id="IPR050290">
    <property type="entry name" value="NAD(P)H-Q_Oxidoreduct_6"/>
</dbReference>
<keyword evidence="1" id="KW-0472">Membrane</keyword>
<name>A0A5D2V328_GOSMU</name>
<dbReference type="PANTHER" id="PTHR48479:SF1">
    <property type="entry name" value="NAD(P)H-QUINONE OXIDOREDUCTASE SUBUNIT 6, CHLOROPLASTIC"/>
    <property type="match status" value="1"/>
</dbReference>
<proteinExistence type="predicted"/>
<keyword evidence="1" id="KW-0812">Transmembrane</keyword>
<feature type="transmembrane region" description="Helical" evidence="1">
    <location>
        <begin position="7"/>
        <end position="34"/>
    </location>
</feature>
<sequence>MKIISIYLSLILYIMDFLLVFLELCLILGGLGVVVLTNPIYSTFSLSLVLIYISLFYILSNLKIYNKISVLARIDICKGVCRSVTSAVVVPLDRVATPN</sequence>
<keyword evidence="3" id="KW-1185">Reference proteome</keyword>
<organism evidence="2 3">
    <name type="scientific">Gossypium mustelinum</name>
    <name type="common">Cotton</name>
    <name type="synonym">Gossypium caicoense</name>
    <dbReference type="NCBI Taxonomy" id="34275"/>
    <lineage>
        <taxon>Eukaryota</taxon>
        <taxon>Viridiplantae</taxon>
        <taxon>Streptophyta</taxon>
        <taxon>Embryophyta</taxon>
        <taxon>Tracheophyta</taxon>
        <taxon>Spermatophyta</taxon>
        <taxon>Magnoliopsida</taxon>
        <taxon>eudicotyledons</taxon>
        <taxon>Gunneridae</taxon>
        <taxon>Pentapetalae</taxon>
        <taxon>rosids</taxon>
        <taxon>malvids</taxon>
        <taxon>Malvales</taxon>
        <taxon>Malvaceae</taxon>
        <taxon>Malvoideae</taxon>
        <taxon>Gossypium</taxon>
    </lineage>
</organism>
<evidence type="ECO:0000313" key="2">
    <source>
        <dbReference type="EMBL" id="TYI83757.1"/>
    </source>
</evidence>
<evidence type="ECO:0000256" key="1">
    <source>
        <dbReference type="SAM" id="Phobius"/>
    </source>
</evidence>
<dbReference type="Proteomes" id="UP000323597">
    <property type="component" value="Chromosome D05"/>
</dbReference>